<name>A0AA45KFW4_9LACT</name>
<dbReference type="Proteomes" id="UP000663608">
    <property type="component" value="Chromosome"/>
</dbReference>
<sequence length="136" mass="15760">MKRTYLFLVINLGLWVETLQRLVRVLSAPDTPFDRGFNGAVSDLSKWFGMQWFQVRHFILSWQSLLLLIVFLALVVLVIKLWRLTFIFLTVVSVLTAFWIAFYVSKGQFVLTDYYPLVILVISLGNIWLSAKASNL</sequence>
<dbReference type="RefSeq" id="WP_200407504.1">
    <property type="nucleotide sequence ID" value="NZ_BNDT01000005.1"/>
</dbReference>
<evidence type="ECO:0000256" key="1">
    <source>
        <dbReference type="SAM" id="Phobius"/>
    </source>
</evidence>
<keyword evidence="1" id="KW-0472">Membrane</keyword>
<dbReference type="EMBL" id="CP070872">
    <property type="protein sequence ID" value="QSE76613.1"/>
    <property type="molecule type" value="Genomic_DNA"/>
</dbReference>
<feature type="transmembrane region" description="Helical" evidence="1">
    <location>
        <begin position="114"/>
        <end position="131"/>
    </location>
</feature>
<evidence type="ECO:0000313" key="2">
    <source>
        <dbReference type="EMBL" id="QSE76613.1"/>
    </source>
</evidence>
<accession>A0AA45KFW4</accession>
<dbReference type="AlphaFoldDB" id="A0AA45KFW4"/>
<feature type="transmembrane region" description="Helical" evidence="1">
    <location>
        <begin position="59"/>
        <end position="79"/>
    </location>
</feature>
<reference evidence="2 3" key="1">
    <citation type="submission" date="2021-02" db="EMBL/GenBank/DDBJ databases">
        <title>Complete genome sequence of Lactococcus lactis strain K_LL004.</title>
        <authorList>
            <person name="Kim H.B."/>
        </authorList>
    </citation>
    <scope>NUCLEOTIDE SEQUENCE [LARGE SCALE GENOMIC DNA]</scope>
    <source>
        <strain evidence="2 3">K_LL004</strain>
    </source>
</reference>
<keyword evidence="3" id="KW-1185">Reference proteome</keyword>
<protein>
    <submittedName>
        <fullName evidence="2">Uncharacterized protein</fullName>
    </submittedName>
</protein>
<organism evidence="2 3">
    <name type="scientific">Lactococcus taiwanensis</name>
    <dbReference type="NCBI Taxonomy" id="1151742"/>
    <lineage>
        <taxon>Bacteria</taxon>
        <taxon>Bacillati</taxon>
        <taxon>Bacillota</taxon>
        <taxon>Bacilli</taxon>
        <taxon>Lactobacillales</taxon>
        <taxon>Streptococcaceae</taxon>
        <taxon>Lactococcus</taxon>
    </lineage>
</organism>
<dbReference type="KEGG" id="lti:JW886_09210"/>
<feature type="transmembrane region" description="Helical" evidence="1">
    <location>
        <begin position="86"/>
        <end position="102"/>
    </location>
</feature>
<keyword evidence="1" id="KW-0812">Transmembrane</keyword>
<gene>
    <name evidence="2" type="ORF">JW886_09210</name>
</gene>
<evidence type="ECO:0000313" key="3">
    <source>
        <dbReference type="Proteomes" id="UP000663608"/>
    </source>
</evidence>
<keyword evidence="1" id="KW-1133">Transmembrane helix</keyword>
<proteinExistence type="predicted"/>